<dbReference type="Proteomes" id="UP001597063">
    <property type="component" value="Unassembled WGS sequence"/>
</dbReference>
<name>A0ABW2XN91_9ACTN</name>
<evidence type="ECO:0000313" key="3">
    <source>
        <dbReference type="Proteomes" id="UP001597063"/>
    </source>
</evidence>
<evidence type="ECO:0000256" key="1">
    <source>
        <dbReference type="SAM" id="Phobius"/>
    </source>
</evidence>
<keyword evidence="1" id="KW-1133">Transmembrane helix</keyword>
<evidence type="ECO:0008006" key="4">
    <source>
        <dbReference type="Google" id="ProtNLM"/>
    </source>
</evidence>
<reference evidence="3" key="1">
    <citation type="journal article" date="2019" name="Int. J. Syst. Evol. Microbiol.">
        <title>The Global Catalogue of Microorganisms (GCM) 10K type strain sequencing project: providing services to taxonomists for standard genome sequencing and annotation.</title>
        <authorList>
            <consortium name="The Broad Institute Genomics Platform"/>
            <consortium name="The Broad Institute Genome Sequencing Center for Infectious Disease"/>
            <person name="Wu L."/>
            <person name="Ma J."/>
        </authorList>
    </citation>
    <scope>NUCLEOTIDE SEQUENCE [LARGE SCALE GENOMIC DNA]</scope>
    <source>
        <strain evidence="3">JCM 9371</strain>
    </source>
</reference>
<feature type="transmembrane region" description="Helical" evidence="1">
    <location>
        <begin position="62"/>
        <end position="81"/>
    </location>
</feature>
<keyword evidence="3" id="KW-1185">Reference proteome</keyword>
<proteinExistence type="predicted"/>
<accession>A0ABW2XN91</accession>
<sequence>MVDEMDLLRDLKDAEPVRPHAFEEARTMLRAAMEAPETPEAMTAPETVNASPRRARWGRRRMAGLGAAALVAASAAAVLVVTSSSTSGKPPAKAAPETANPLLAGLVANITPLRAKAPGDATLEIRNQSPTSDALGSNGIGLFTDDGTYYWGNDKSALRRAVVRKDGGDDVFKRDIAVALYAVKGDLGTARARMAVANLAPGTTNPDPERQKIEKLKSLAKARGQKYVPPKPPTPEQQKEITDNHIWSNSVDALIAAPENPQVRAGVLRIMATMPKVRVTKTTTAGRPTLTLVDSWPTTGKFTETLVISADTGRPVALSNRGSDVRPVTLYYHTSRVTLADIEAGKF</sequence>
<dbReference type="EMBL" id="JBHTGP010000006">
    <property type="protein sequence ID" value="MFD0685736.1"/>
    <property type="molecule type" value="Genomic_DNA"/>
</dbReference>
<comment type="caution">
    <text evidence="2">The sequence shown here is derived from an EMBL/GenBank/DDBJ whole genome shotgun (WGS) entry which is preliminary data.</text>
</comment>
<keyword evidence="1" id="KW-0472">Membrane</keyword>
<organism evidence="2 3">
    <name type="scientific">Actinomadura fibrosa</name>
    <dbReference type="NCBI Taxonomy" id="111802"/>
    <lineage>
        <taxon>Bacteria</taxon>
        <taxon>Bacillati</taxon>
        <taxon>Actinomycetota</taxon>
        <taxon>Actinomycetes</taxon>
        <taxon>Streptosporangiales</taxon>
        <taxon>Thermomonosporaceae</taxon>
        <taxon>Actinomadura</taxon>
    </lineage>
</organism>
<protein>
    <recommendedName>
        <fullName evidence="4">CU044_5270 family protein</fullName>
    </recommendedName>
</protein>
<evidence type="ECO:0000313" key="2">
    <source>
        <dbReference type="EMBL" id="MFD0685736.1"/>
    </source>
</evidence>
<dbReference type="RefSeq" id="WP_131759179.1">
    <property type="nucleotide sequence ID" value="NZ_CAACUY010000070.1"/>
</dbReference>
<gene>
    <name evidence="2" type="ORF">ACFQZM_14620</name>
</gene>
<keyword evidence="1" id="KW-0812">Transmembrane</keyword>